<feature type="region of interest" description="Disordered" evidence="1">
    <location>
        <begin position="763"/>
        <end position="813"/>
    </location>
</feature>
<organism evidence="2">
    <name type="scientific">Ganoderma boninense</name>
    <dbReference type="NCBI Taxonomy" id="34458"/>
    <lineage>
        <taxon>Eukaryota</taxon>
        <taxon>Fungi</taxon>
        <taxon>Dikarya</taxon>
        <taxon>Basidiomycota</taxon>
        <taxon>Agaricomycotina</taxon>
        <taxon>Agaricomycetes</taxon>
        <taxon>Polyporales</taxon>
        <taxon>Polyporaceae</taxon>
        <taxon>Ganoderma</taxon>
    </lineage>
</organism>
<feature type="compositionally biased region" description="Polar residues" evidence="1">
    <location>
        <begin position="584"/>
        <end position="602"/>
    </location>
</feature>
<feature type="region of interest" description="Disordered" evidence="1">
    <location>
        <begin position="399"/>
        <end position="443"/>
    </location>
</feature>
<dbReference type="GO" id="GO:0003862">
    <property type="term" value="F:3-isopropylmalate dehydrogenase activity"/>
    <property type="evidence" value="ECO:0007669"/>
    <property type="project" value="UniProtKB-EC"/>
</dbReference>
<dbReference type="EC" id="1.1.1.85" evidence="2"/>
<feature type="region of interest" description="Disordered" evidence="1">
    <location>
        <begin position="564"/>
        <end position="618"/>
    </location>
</feature>
<dbReference type="EMBL" id="LR729823">
    <property type="protein sequence ID" value="VWP01974.1"/>
    <property type="molecule type" value="Genomic_DNA"/>
</dbReference>
<dbReference type="AlphaFoldDB" id="A0A5K1K6F0"/>
<protein>
    <submittedName>
        <fullName evidence="2">3-isopropylmalate dehydrogenase (3-IPM-DH) (IMDH) )</fullName>
        <ecNumber evidence="2">1.1.1.85</ecNumber>
    </submittedName>
</protein>
<evidence type="ECO:0000313" key="2">
    <source>
        <dbReference type="EMBL" id="VWP01974.1"/>
    </source>
</evidence>
<sequence length="828" mass="91772">MPDETDLSEQDKSLLQARLEEYRSTPNPTKEAFRIACAKYILRSRQLDDSDAYKVKFMTGKVRNWFQNHTEKRSGRLPLRIYNDFSPMRIWGHKNRDLIRDTVAEANDGEEPDDRAYIVQWNETVHRLWDELPDEEQQPYVRLAELWAVQGPDNELKPWMAEKRGPAWMRSVGSMFWTQCGMPVFIYGMFKDTNGRLRATVYDTTELWADADPTTPLFRNVKSWDQDFRRKAWTFFQAILEPEHATQDTLALVQGTRRQAAAPFTFELHSDGTPILTDKENGKATPTYRRQRILREYLRIHYSHASGREERFVPWQSLRDNQEKFFPPGMLPEGFQFEDPSKITDDQLVDFFKHVAKIEARPEGQDNRFRFSHYQVGPKTNYSYLPAIYAGTYTPHEPRRAKKVVQPPTFEGAPSDDVGDTSRVSEPPAGLAAGPRVPGGSRMADALDADLDKVLQQIAAVDAAGGDAPAASPAATPGANSVPFTNAAQEAPPATDKGKHKAQEPWVDAEFVGAPGLVSGEWDDVADDFLEEAWVQVSSAPHGPTDGLDGASDDEVEGVLTWGHPTINVDGQGGDPRLHESASAGHTRQPPSTSQPTGTSLDSAAAPETFSSPPAPQTVAAEGSARFEYLRSLANDAPYQAMLQRMEAKIREVSVIRGKAPVFWVTWGHKSGHVPEGTQCVEKNVKALFKWVEKVPSGTAPPADVQRYCLGIGLLLSDLHFIANTDALSSWPEDLPGYLAYSELNAEHLAAVTEACDSAVAQWSSSDSTPTPSQDADVHRGTPVILPGGRQAKPSRARSRVDRAAASREPEASAPIGRNVTFSEICNV</sequence>
<keyword evidence="2" id="KW-0560">Oxidoreductase</keyword>
<reference evidence="2" key="1">
    <citation type="submission" date="2019-10" db="EMBL/GenBank/DDBJ databases">
        <authorList>
            <person name="Nor Muhammad N."/>
        </authorList>
    </citation>
    <scope>NUCLEOTIDE SEQUENCE</scope>
</reference>
<evidence type="ECO:0000256" key="1">
    <source>
        <dbReference type="SAM" id="MobiDB-lite"/>
    </source>
</evidence>
<feature type="compositionally biased region" description="Basic and acidic residues" evidence="1">
    <location>
        <begin position="799"/>
        <end position="811"/>
    </location>
</feature>
<name>A0A5K1K6F0_9APHY</name>
<accession>A0A5K1K6F0</accession>
<proteinExistence type="predicted"/>
<gene>
    <name evidence="2" type="primary">P04173</name>
</gene>
<feature type="region of interest" description="Disordered" evidence="1">
    <location>
        <begin position="466"/>
        <end position="503"/>
    </location>
</feature>
<feature type="compositionally biased region" description="Low complexity" evidence="1">
    <location>
        <begin position="466"/>
        <end position="479"/>
    </location>
</feature>
<feature type="compositionally biased region" description="Low complexity" evidence="1">
    <location>
        <begin position="763"/>
        <end position="775"/>
    </location>
</feature>